<dbReference type="EMBL" id="CADIKI010000041">
    <property type="protein sequence ID" value="CAB3810701.1"/>
    <property type="molecule type" value="Genomic_DNA"/>
</dbReference>
<organism evidence="1 2">
    <name type="scientific">Paraburkholderia fynbosensis</name>
    <dbReference type="NCBI Taxonomy" id="1200993"/>
    <lineage>
        <taxon>Bacteria</taxon>
        <taxon>Pseudomonadati</taxon>
        <taxon>Pseudomonadota</taxon>
        <taxon>Betaproteobacteria</taxon>
        <taxon>Burkholderiales</taxon>
        <taxon>Burkholderiaceae</taxon>
        <taxon>Paraburkholderia</taxon>
    </lineage>
</organism>
<protein>
    <submittedName>
        <fullName evidence="1">Uncharacterized protein</fullName>
    </submittedName>
</protein>
<name>A0A6J5H2Z8_9BURK</name>
<dbReference type="Proteomes" id="UP000494252">
    <property type="component" value="Unassembled WGS sequence"/>
</dbReference>
<evidence type="ECO:0000313" key="2">
    <source>
        <dbReference type="Proteomes" id="UP000494252"/>
    </source>
</evidence>
<accession>A0A6J5H2Z8</accession>
<evidence type="ECO:0000313" key="1">
    <source>
        <dbReference type="EMBL" id="CAB3810701.1"/>
    </source>
</evidence>
<gene>
    <name evidence="1" type="ORF">LMG27177_07394</name>
</gene>
<reference evidence="1 2" key="1">
    <citation type="submission" date="2020-04" db="EMBL/GenBank/DDBJ databases">
        <authorList>
            <person name="De Canck E."/>
        </authorList>
    </citation>
    <scope>NUCLEOTIDE SEQUENCE [LARGE SCALE GENOMIC DNA]</scope>
    <source>
        <strain evidence="1 2">LMG 27177</strain>
    </source>
</reference>
<keyword evidence="2" id="KW-1185">Reference proteome</keyword>
<dbReference type="AlphaFoldDB" id="A0A6J5H2Z8"/>
<proteinExistence type="predicted"/>
<sequence length="234" mass="26246">MPDLLRLAAQEPFSARSLVYALLVNPLEDLRELQLIQLKASAEPQDFAETLRLVCPVQALPDTHRLPLLELTMPALRQMSLRQHRVFRAQIEALMIADQRLSLFEYTLRCVLHRHLDAQFLPQRQTRPVHNSPQKLAQPVATVLALVAWEGQPQSDPAARAFDIGMRSHIGGDHTHRLPRRGECSLAEFDAGLRTLNQSVPAIKRRGVVARPAELRGALGTPTFSGSLLALLFW</sequence>